<feature type="transmembrane region" description="Helical" evidence="1">
    <location>
        <begin position="25"/>
        <end position="46"/>
    </location>
</feature>
<proteinExistence type="predicted"/>
<evidence type="ECO:0000313" key="2">
    <source>
        <dbReference type="EMBL" id="EJZ65413.1"/>
    </source>
</evidence>
<dbReference type="Proteomes" id="UP000006044">
    <property type="component" value="Unassembled WGS sequence"/>
</dbReference>
<dbReference type="HOGENOM" id="CLU_128608_1_0_10"/>
<dbReference type="AlphaFoldDB" id="K0X1Z9"/>
<name>K0X1Z9_9BACT</name>
<evidence type="ECO:0000313" key="3">
    <source>
        <dbReference type="Proteomes" id="UP000006044"/>
    </source>
</evidence>
<keyword evidence="1" id="KW-1133">Transmembrane helix</keyword>
<comment type="caution">
    <text evidence="2">The sequence shown here is derived from an EMBL/GenBank/DDBJ whole genome shotgun (WGS) entry which is preliminary data.</text>
</comment>
<organism evidence="2 3">
    <name type="scientific">Barnesiella intestinihominis YIT 11860</name>
    <dbReference type="NCBI Taxonomy" id="742726"/>
    <lineage>
        <taxon>Bacteria</taxon>
        <taxon>Pseudomonadati</taxon>
        <taxon>Bacteroidota</taxon>
        <taxon>Bacteroidia</taxon>
        <taxon>Bacteroidales</taxon>
        <taxon>Barnesiellaceae</taxon>
        <taxon>Barnesiella</taxon>
    </lineage>
</organism>
<sequence length="178" mass="19360">MENIEKETASSKFMENPYIEMKKKISVNGIVALVIAILAFVGSSAVSDTQSSLKLFLIMLGAGLLIYGLIRVAVGNRIAVCRATGKVLKKYELLFESAEVSRLKQMVESGNFQSIDTLQRAVGHKAGAKLTLFIDADHNFATAQVSEFIPFDYEPVMSPMSYEGEVVKTIATLVTSGT</sequence>
<evidence type="ECO:0000256" key="1">
    <source>
        <dbReference type="SAM" id="Phobius"/>
    </source>
</evidence>
<gene>
    <name evidence="2" type="ORF">HMPREF9448_00794</name>
</gene>
<protein>
    <submittedName>
        <fullName evidence="2">Uncharacterized protein</fullName>
    </submittedName>
</protein>
<dbReference type="eggNOG" id="ENOG50335ET">
    <property type="taxonomic scope" value="Bacteria"/>
</dbReference>
<dbReference type="EMBL" id="ADLE01000006">
    <property type="protein sequence ID" value="EJZ65413.1"/>
    <property type="molecule type" value="Genomic_DNA"/>
</dbReference>
<keyword evidence="1" id="KW-0472">Membrane</keyword>
<keyword evidence="1" id="KW-0812">Transmembrane</keyword>
<reference evidence="2 3" key="1">
    <citation type="submission" date="2012-08" db="EMBL/GenBank/DDBJ databases">
        <title>The Genome Sequence of Barnesiella intestinihominis YIT 11860.</title>
        <authorList>
            <consortium name="The Broad Institute Genome Sequencing Platform"/>
            <person name="Earl A."/>
            <person name="Ward D."/>
            <person name="Feldgarden M."/>
            <person name="Gevers D."/>
            <person name="Morotomi M."/>
            <person name="Walker B."/>
            <person name="Young S.K."/>
            <person name="Zeng Q."/>
            <person name="Gargeya S."/>
            <person name="Fitzgerald M."/>
            <person name="Haas B."/>
            <person name="Abouelleil A."/>
            <person name="Alvarado L."/>
            <person name="Arachchi H.M."/>
            <person name="Berlin A.M."/>
            <person name="Chapman S.B."/>
            <person name="Goldberg J."/>
            <person name="Griggs A."/>
            <person name="Gujja S."/>
            <person name="Hansen M."/>
            <person name="Howarth C."/>
            <person name="Imamovic A."/>
            <person name="Larimer J."/>
            <person name="McCowen C."/>
            <person name="Montmayeur A."/>
            <person name="Murphy C."/>
            <person name="Neiman D."/>
            <person name="Pearson M."/>
            <person name="Priest M."/>
            <person name="Roberts A."/>
            <person name="Saif S."/>
            <person name="Shea T."/>
            <person name="Sisk P."/>
            <person name="Sykes S."/>
            <person name="Wortman J."/>
            <person name="Nusbaum C."/>
            <person name="Birren B."/>
        </authorList>
    </citation>
    <scope>NUCLEOTIDE SEQUENCE [LARGE SCALE GENOMIC DNA]</scope>
    <source>
        <strain evidence="2 3">YIT 11860</strain>
    </source>
</reference>
<keyword evidence="3" id="KW-1185">Reference proteome</keyword>
<accession>K0X1Z9</accession>
<feature type="transmembrane region" description="Helical" evidence="1">
    <location>
        <begin position="52"/>
        <end position="70"/>
    </location>
</feature>